<comment type="caution">
    <text evidence="3">The sequence shown here is derived from an EMBL/GenBank/DDBJ whole genome shotgun (WGS) entry which is preliminary data.</text>
</comment>
<dbReference type="SMART" id="SM00369">
    <property type="entry name" value="LRR_TYP"/>
    <property type="match status" value="3"/>
</dbReference>
<proteinExistence type="predicted"/>
<evidence type="ECO:0000256" key="2">
    <source>
        <dbReference type="ARBA" id="ARBA00022737"/>
    </source>
</evidence>
<dbReference type="PANTHER" id="PTHR48051">
    <property type="match status" value="1"/>
</dbReference>
<sequence length="164" mass="18206">MERLVSLELLDLHCNMVALLPDELLRCRALRTLGISGNKLTELPLNIGDLQNLAELVLCENQIRHLPSSVGRPKIHGPIFIGQLNRLEVLKDGQKQFDGADPVNLFMCTNSSNATDDNEAVDADPDAAGSLSQRAAEIEKRREWRQARLRSMDVESCGPMSWCA</sequence>
<dbReference type="SUPFAM" id="SSF52058">
    <property type="entry name" value="L domain-like"/>
    <property type="match status" value="1"/>
</dbReference>
<evidence type="ECO:0000313" key="4">
    <source>
        <dbReference type="Proteomes" id="UP001620626"/>
    </source>
</evidence>
<dbReference type="InterPro" id="IPR032675">
    <property type="entry name" value="LRR_dom_sf"/>
</dbReference>
<keyword evidence="2" id="KW-0677">Repeat</keyword>
<dbReference type="EMBL" id="JBICBT010001393">
    <property type="protein sequence ID" value="KAL3069579.1"/>
    <property type="molecule type" value="Genomic_DNA"/>
</dbReference>
<organism evidence="3 4">
    <name type="scientific">Heterodera trifolii</name>
    <dbReference type="NCBI Taxonomy" id="157864"/>
    <lineage>
        <taxon>Eukaryota</taxon>
        <taxon>Metazoa</taxon>
        <taxon>Ecdysozoa</taxon>
        <taxon>Nematoda</taxon>
        <taxon>Chromadorea</taxon>
        <taxon>Rhabditida</taxon>
        <taxon>Tylenchina</taxon>
        <taxon>Tylenchomorpha</taxon>
        <taxon>Tylenchoidea</taxon>
        <taxon>Heteroderidae</taxon>
        <taxon>Heteroderinae</taxon>
        <taxon>Heterodera</taxon>
    </lineage>
</organism>
<reference evidence="3 4" key="1">
    <citation type="submission" date="2024-10" db="EMBL/GenBank/DDBJ databases">
        <authorList>
            <person name="Kim D."/>
        </authorList>
    </citation>
    <scope>NUCLEOTIDE SEQUENCE [LARGE SCALE GENOMIC DNA]</scope>
    <source>
        <strain evidence="3">BH-2024</strain>
    </source>
</reference>
<dbReference type="InterPro" id="IPR050216">
    <property type="entry name" value="LRR_domain-containing"/>
</dbReference>
<gene>
    <name evidence="3" type="ORF">niasHT_031527</name>
</gene>
<keyword evidence="1" id="KW-0433">Leucine-rich repeat</keyword>
<dbReference type="PANTHER" id="PTHR48051:SF54">
    <property type="entry name" value="LEUCINE-RICH REPEAT-CONTAINING PROTEIN"/>
    <property type="match status" value="1"/>
</dbReference>
<dbReference type="Proteomes" id="UP001620626">
    <property type="component" value="Unassembled WGS sequence"/>
</dbReference>
<evidence type="ECO:0000256" key="1">
    <source>
        <dbReference type="ARBA" id="ARBA00022614"/>
    </source>
</evidence>
<dbReference type="InterPro" id="IPR003591">
    <property type="entry name" value="Leu-rich_rpt_typical-subtyp"/>
</dbReference>
<dbReference type="Gene3D" id="3.80.10.10">
    <property type="entry name" value="Ribonuclease Inhibitor"/>
    <property type="match status" value="1"/>
</dbReference>
<protein>
    <submittedName>
        <fullName evidence="3">Uncharacterized protein</fullName>
    </submittedName>
</protein>
<dbReference type="AlphaFoldDB" id="A0ABD2HQP0"/>
<dbReference type="InterPro" id="IPR001611">
    <property type="entry name" value="Leu-rich_rpt"/>
</dbReference>
<dbReference type="Pfam" id="PF00560">
    <property type="entry name" value="LRR_1"/>
    <property type="match status" value="1"/>
</dbReference>
<evidence type="ECO:0000313" key="3">
    <source>
        <dbReference type="EMBL" id="KAL3069579.1"/>
    </source>
</evidence>
<accession>A0ABD2HQP0</accession>
<name>A0ABD2HQP0_9BILA</name>
<keyword evidence="4" id="KW-1185">Reference proteome</keyword>